<dbReference type="Pfam" id="PF09582">
    <property type="entry name" value="AnfO_nitrog"/>
    <property type="match status" value="1"/>
</dbReference>
<evidence type="ECO:0000313" key="2">
    <source>
        <dbReference type="Proteomes" id="UP000184148"/>
    </source>
</evidence>
<dbReference type="Proteomes" id="UP000184148">
    <property type="component" value="Unassembled WGS sequence"/>
</dbReference>
<dbReference type="InterPro" id="IPR014287">
    <property type="entry name" value="Nase_Fe-Fe_AnfO"/>
</dbReference>
<dbReference type="STRING" id="1121429.SAMN02745133_01456"/>
<dbReference type="AlphaFoldDB" id="A0A1M4XHF3"/>
<gene>
    <name evidence="1" type="ORF">SAMN02745133_01456</name>
</gene>
<dbReference type="EMBL" id="FQUY01000008">
    <property type="protein sequence ID" value="SHE92939.1"/>
    <property type="molecule type" value="Genomic_DNA"/>
</dbReference>
<name>A0A1M4XHF3_9FIRM</name>
<sequence length="208" mass="23731">MPKEIAVYVGENGKTADLYQPGKVMIYQRMQGRWSVSREKNFSLGENFTIKGLRDQMSDLIDFLGSCKTFVGLSVTGIPYFALEKSRCSIWEFEGNPVEFLDYILAREEEEQRQRVVQNPVSPPVPVETFSGCYRISIKEIQEKDLGVTSKQALLPFVRQGKFYSLEVLCNHIPPWLENEILANGLESRTEILGKNEIKLIITKPCCN</sequence>
<accession>A0A1M4XHF3</accession>
<dbReference type="OrthoDB" id="200286at2"/>
<reference evidence="2" key="1">
    <citation type="submission" date="2016-11" db="EMBL/GenBank/DDBJ databases">
        <authorList>
            <person name="Varghese N."/>
            <person name="Submissions S."/>
        </authorList>
    </citation>
    <scope>NUCLEOTIDE SEQUENCE [LARGE SCALE GENOMIC DNA]</scope>
    <source>
        <strain evidence="2">DSM 12395</strain>
    </source>
</reference>
<evidence type="ECO:0000313" key="1">
    <source>
        <dbReference type="EMBL" id="SHE92939.1"/>
    </source>
</evidence>
<dbReference type="RefSeq" id="WP_073237965.1">
    <property type="nucleotide sequence ID" value="NZ_FQUY01000008.1"/>
</dbReference>
<organism evidence="1 2">
    <name type="scientific">Desulforamulus putei DSM 12395</name>
    <dbReference type="NCBI Taxonomy" id="1121429"/>
    <lineage>
        <taxon>Bacteria</taxon>
        <taxon>Bacillati</taxon>
        <taxon>Bacillota</taxon>
        <taxon>Clostridia</taxon>
        <taxon>Eubacteriales</taxon>
        <taxon>Peptococcaceae</taxon>
        <taxon>Desulforamulus</taxon>
    </lineage>
</organism>
<keyword evidence="2" id="KW-1185">Reference proteome</keyword>
<proteinExistence type="predicted"/>
<protein>
    <submittedName>
        <fullName evidence="1">Fe-only nitrogenase accessory protein AnfO</fullName>
    </submittedName>
</protein>